<dbReference type="EMBL" id="CP029487">
    <property type="protein sequence ID" value="QCT70724.1"/>
    <property type="molecule type" value="Genomic_DNA"/>
</dbReference>
<proteinExistence type="predicted"/>
<keyword evidence="2" id="KW-1185">Reference proteome</keyword>
<evidence type="ECO:0000313" key="2">
    <source>
        <dbReference type="Proteomes" id="UP000218387"/>
    </source>
</evidence>
<organism evidence="1 2">
    <name type="scientific">Eubacterium maltosivorans</name>
    <dbReference type="NCBI Taxonomy" id="2041044"/>
    <lineage>
        <taxon>Bacteria</taxon>
        <taxon>Bacillati</taxon>
        <taxon>Bacillota</taxon>
        <taxon>Clostridia</taxon>
        <taxon>Eubacteriales</taxon>
        <taxon>Eubacteriaceae</taxon>
        <taxon>Eubacterium</taxon>
    </lineage>
</organism>
<gene>
    <name evidence="1" type="ORF">CPZ25_005065</name>
</gene>
<name>A0A4P9C604_EUBML</name>
<dbReference type="AlphaFoldDB" id="A0A4P9C604"/>
<dbReference type="Proteomes" id="UP000218387">
    <property type="component" value="Chromosome"/>
</dbReference>
<accession>A0A4P9C604</accession>
<evidence type="ECO:0000313" key="1">
    <source>
        <dbReference type="EMBL" id="QCT70724.1"/>
    </source>
</evidence>
<dbReference type="KEGG" id="emt:CPZ25_005065"/>
<sequence length="280" mass="32541">MSKCAEPGTFELEVLIEENEDFGPAFKKTRSRALKALLTDIKRQFGYSPAVSRIRLLKDFFCENTIDWASDVLGAKKSGLDWKRPHNPGETGDTEKCGQRLNKNGFAIRVLISLMDHIHIFLAPVLLCPDCQERRAMDEAFKAQYCHRILPESMVKRRQYESEVYEALICEGFAKKYPEVEVYFSEEQAVAVKRDFQKTVGYAQARLSGPLSERVIPQDIRLWLRRGEKPSRKDRLLLRRKQLVVWAREQVRRAGEAEPVKNWYSRLRRLCSDENGDPCW</sequence>
<protein>
    <submittedName>
        <fullName evidence="1">Uncharacterized protein</fullName>
    </submittedName>
</protein>
<reference evidence="1 2" key="1">
    <citation type="submission" date="2018-05" db="EMBL/GenBank/DDBJ databases">
        <title>Genome comparison of Eubacterium sp.</title>
        <authorList>
            <person name="Feng Y."/>
            <person name="Sanchez-Andrea I."/>
            <person name="Stams A.J.M."/>
            <person name="De Vos W.M."/>
        </authorList>
    </citation>
    <scope>NUCLEOTIDE SEQUENCE [LARGE SCALE GENOMIC DNA]</scope>
    <source>
        <strain evidence="1 2">YI</strain>
    </source>
</reference>
<dbReference type="RefSeq" id="WP_096919656.1">
    <property type="nucleotide sequence ID" value="NZ_CP029487.1"/>
</dbReference>